<dbReference type="SUPFAM" id="SSF46785">
    <property type="entry name" value="Winged helix' DNA-binding domain"/>
    <property type="match status" value="1"/>
</dbReference>
<organism evidence="4">
    <name type="scientific">Gordonia amarae</name>
    <dbReference type="NCBI Taxonomy" id="36821"/>
    <lineage>
        <taxon>Bacteria</taxon>
        <taxon>Bacillati</taxon>
        <taxon>Actinomycetota</taxon>
        <taxon>Actinomycetes</taxon>
        <taxon>Mycobacteriales</taxon>
        <taxon>Gordoniaceae</taxon>
        <taxon>Gordonia</taxon>
    </lineage>
</organism>
<dbReference type="Gene3D" id="1.20.120.530">
    <property type="entry name" value="GntR ligand-binding domain-like"/>
    <property type="match status" value="1"/>
</dbReference>
<reference evidence="4" key="1">
    <citation type="journal article" date="2021" name="Nat. Microbiol.">
        <title>Cocultivation of an ultrasmall environmental parasitic bacterium with lytic ability against bacteria associated with wastewater foams.</title>
        <authorList>
            <person name="Batinovic S."/>
            <person name="Rose J.J.A."/>
            <person name="Ratcliffe J."/>
            <person name="Seviour R.J."/>
            <person name="Petrovski S."/>
        </authorList>
    </citation>
    <scope>NUCLEOTIDE SEQUENCE</scope>
    <source>
        <strain evidence="4">CON44</strain>
    </source>
</reference>
<name>A0A857KY99_9ACTN</name>
<dbReference type="Pfam" id="PF00392">
    <property type="entry name" value="GntR"/>
    <property type="match status" value="1"/>
</dbReference>
<evidence type="ECO:0000313" key="4">
    <source>
        <dbReference type="EMBL" id="QHN39893.1"/>
    </source>
</evidence>
<dbReference type="Pfam" id="PF07729">
    <property type="entry name" value="FCD"/>
    <property type="match status" value="1"/>
</dbReference>
<dbReference type="InterPro" id="IPR008920">
    <property type="entry name" value="TF_FadR/GntR_C"/>
</dbReference>
<dbReference type="Gene3D" id="1.10.10.10">
    <property type="entry name" value="Winged helix-like DNA-binding domain superfamily/Winged helix DNA-binding domain"/>
    <property type="match status" value="1"/>
</dbReference>
<dbReference type="RefSeq" id="WP_005181291.1">
    <property type="nucleotide sequence ID" value="NZ_CP045804.1"/>
</dbReference>
<dbReference type="SMART" id="SM00345">
    <property type="entry name" value="HTH_GNTR"/>
    <property type="match status" value="1"/>
</dbReference>
<keyword evidence="3" id="KW-0804">Transcription</keyword>
<proteinExistence type="predicted"/>
<keyword evidence="2" id="KW-0238">DNA-binding</keyword>
<dbReference type="PANTHER" id="PTHR43537:SF24">
    <property type="entry name" value="GLUCONATE OPERON TRANSCRIPTIONAL REPRESSOR"/>
    <property type="match status" value="1"/>
</dbReference>
<dbReference type="CDD" id="cd07377">
    <property type="entry name" value="WHTH_GntR"/>
    <property type="match status" value="1"/>
</dbReference>
<dbReference type="PROSITE" id="PS50949">
    <property type="entry name" value="HTH_GNTR"/>
    <property type="match status" value="1"/>
</dbReference>
<dbReference type="AlphaFoldDB" id="A0A857KY99"/>
<protein>
    <submittedName>
        <fullName evidence="4">FCD domain-containing protein</fullName>
    </submittedName>
</protein>
<evidence type="ECO:0000256" key="3">
    <source>
        <dbReference type="ARBA" id="ARBA00023163"/>
    </source>
</evidence>
<accession>A0A857KY99</accession>
<dbReference type="InterPro" id="IPR036388">
    <property type="entry name" value="WH-like_DNA-bd_sf"/>
</dbReference>
<dbReference type="PRINTS" id="PR00035">
    <property type="entry name" value="HTHGNTR"/>
</dbReference>
<keyword evidence="1" id="KW-0805">Transcription regulation</keyword>
<evidence type="ECO:0000256" key="1">
    <source>
        <dbReference type="ARBA" id="ARBA00023015"/>
    </source>
</evidence>
<sequence length="220" mass="23822">MTSTADDSVTQRIYAEIRARIISGELPFGERLRERDLADELDASRVPVREAIVRLEAEGFVETAPRRGASVVRLSLADVQELYDVRLALEVQAARLAARRAASGEPTTSMTEALAAADRLLATGPDAAIAEANAAVHDEILRLAGNSLLSSMMRPVVGRDRWIFGIISTQRNAFQTCREHHQLCDAIACGDAELAGAIAYAHIEGGRHPTLEALRSVLPE</sequence>
<dbReference type="GO" id="GO:0003700">
    <property type="term" value="F:DNA-binding transcription factor activity"/>
    <property type="evidence" value="ECO:0007669"/>
    <property type="project" value="InterPro"/>
</dbReference>
<dbReference type="InterPro" id="IPR036390">
    <property type="entry name" value="WH_DNA-bd_sf"/>
</dbReference>
<dbReference type="PANTHER" id="PTHR43537">
    <property type="entry name" value="TRANSCRIPTIONAL REGULATOR, GNTR FAMILY"/>
    <property type="match status" value="1"/>
</dbReference>
<dbReference type="EMBL" id="CP045810">
    <property type="protein sequence ID" value="QHN39893.1"/>
    <property type="molecule type" value="Genomic_DNA"/>
</dbReference>
<evidence type="ECO:0000256" key="2">
    <source>
        <dbReference type="ARBA" id="ARBA00023125"/>
    </source>
</evidence>
<dbReference type="SMART" id="SM00895">
    <property type="entry name" value="FCD"/>
    <property type="match status" value="1"/>
</dbReference>
<gene>
    <name evidence="4" type="ORF">GII30_12635</name>
</gene>
<dbReference type="InterPro" id="IPR011711">
    <property type="entry name" value="GntR_C"/>
</dbReference>
<dbReference type="InterPro" id="IPR000524">
    <property type="entry name" value="Tscrpt_reg_HTH_GntR"/>
</dbReference>
<dbReference type="SUPFAM" id="SSF48008">
    <property type="entry name" value="GntR ligand-binding domain-like"/>
    <property type="match status" value="1"/>
</dbReference>
<dbReference type="GO" id="GO:0003677">
    <property type="term" value="F:DNA binding"/>
    <property type="evidence" value="ECO:0007669"/>
    <property type="project" value="UniProtKB-KW"/>
</dbReference>